<keyword evidence="2" id="KW-0472">Membrane</keyword>
<keyword evidence="2" id="KW-0812">Transmembrane</keyword>
<feature type="compositionally biased region" description="Low complexity" evidence="1">
    <location>
        <begin position="1"/>
        <end position="24"/>
    </location>
</feature>
<evidence type="ECO:0000313" key="3">
    <source>
        <dbReference type="EMBL" id="MBL4916385.1"/>
    </source>
</evidence>
<comment type="caution">
    <text evidence="3">The sequence shown here is derived from an EMBL/GenBank/DDBJ whole genome shotgun (WGS) entry which is preliminary data.</text>
</comment>
<feature type="region of interest" description="Disordered" evidence="1">
    <location>
        <begin position="1"/>
        <end position="35"/>
    </location>
</feature>
<organism evidence="3 4">
    <name type="scientific">Szabonella alba</name>
    <dbReference type="NCBI Taxonomy" id="2804194"/>
    <lineage>
        <taxon>Bacteria</taxon>
        <taxon>Pseudomonadati</taxon>
        <taxon>Pseudomonadota</taxon>
        <taxon>Alphaproteobacteria</taxon>
        <taxon>Rhodobacterales</taxon>
        <taxon>Paracoccaceae</taxon>
        <taxon>Szabonella</taxon>
    </lineage>
</organism>
<protein>
    <recommendedName>
        <fullName evidence="5">Anti-sigma factor</fullName>
    </recommendedName>
</protein>
<proteinExistence type="predicted"/>
<dbReference type="AlphaFoldDB" id="A0A8K0VAK5"/>
<evidence type="ECO:0000313" key="4">
    <source>
        <dbReference type="Proteomes" id="UP000648908"/>
    </source>
</evidence>
<dbReference type="Proteomes" id="UP000648908">
    <property type="component" value="Unassembled WGS sequence"/>
</dbReference>
<keyword evidence="2" id="KW-1133">Transmembrane helix</keyword>
<evidence type="ECO:0000256" key="2">
    <source>
        <dbReference type="SAM" id="Phobius"/>
    </source>
</evidence>
<evidence type="ECO:0008006" key="5">
    <source>
        <dbReference type="Google" id="ProtNLM"/>
    </source>
</evidence>
<evidence type="ECO:0000256" key="1">
    <source>
        <dbReference type="SAM" id="MobiDB-lite"/>
    </source>
</evidence>
<keyword evidence="4" id="KW-1185">Reference proteome</keyword>
<name>A0A8K0VAK5_9RHOB</name>
<dbReference type="EMBL" id="JAESVN010000001">
    <property type="protein sequence ID" value="MBL4916385.1"/>
    <property type="molecule type" value="Genomic_DNA"/>
</dbReference>
<feature type="transmembrane region" description="Helical" evidence="2">
    <location>
        <begin position="126"/>
        <end position="145"/>
    </location>
</feature>
<dbReference type="RefSeq" id="WP_202687045.1">
    <property type="nucleotide sequence ID" value="NZ_JAESVN010000001.1"/>
</dbReference>
<sequence>MTGQPMTGQATTGQATTGQAMTGTSGPGGTGPEEVTDDMLMALADDELSGETATALRRRIAADPELTARLALFETGAADLRAAFAAGPVPERLLRSVMDSPMAQSAEEGGSNVTPLPRRRSPLTGAVPMALAASVVLALAVGFLTGRSLGPTTPTAMATATPEAAARALATLPTGGEAALEGGATARVLASFQTDQGLCRMIAISAGRQEDRAVICGAGADWSVALSVQAGGSGDFVTASDTAAEMIDAYLDRIGAGAPLTPAEEEAALAP</sequence>
<accession>A0A8K0VAK5</accession>
<gene>
    <name evidence="3" type="ORF">JL811_04050</name>
</gene>
<reference evidence="3" key="1">
    <citation type="submission" date="2021-01" db="EMBL/GenBank/DDBJ databases">
        <title>Tabrizicola alba sp. nov. a motile alkaliphilic bacterium isolated from a soda lake.</title>
        <authorList>
            <person name="Szuroczki S."/>
            <person name="Abbaszade G."/>
            <person name="Schumann P."/>
            <person name="Toth E."/>
        </authorList>
    </citation>
    <scope>NUCLEOTIDE SEQUENCE</scope>
    <source>
        <strain evidence="3">DMG-N-6</strain>
    </source>
</reference>